<dbReference type="InterPro" id="IPR036273">
    <property type="entry name" value="CRAL/TRIO_N_dom_sf"/>
</dbReference>
<dbReference type="Gene3D" id="3.40.525.10">
    <property type="entry name" value="CRAL-TRIO lipid binding domain"/>
    <property type="match status" value="1"/>
</dbReference>
<protein>
    <submittedName>
        <fullName evidence="2">TTPAL-like protein</fullName>
    </submittedName>
</protein>
<dbReference type="EMBL" id="CP111019">
    <property type="protein sequence ID" value="WAR12318.1"/>
    <property type="molecule type" value="Genomic_DNA"/>
</dbReference>
<dbReference type="SMART" id="SM00516">
    <property type="entry name" value="SEC14"/>
    <property type="match status" value="1"/>
</dbReference>
<keyword evidence="3" id="KW-1185">Reference proteome</keyword>
<dbReference type="PRINTS" id="PR00180">
    <property type="entry name" value="CRETINALDHBP"/>
</dbReference>
<dbReference type="SUPFAM" id="SSF52087">
    <property type="entry name" value="CRAL/TRIO domain"/>
    <property type="match status" value="1"/>
</dbReference>
<evidence type="ECO:0000259" key="1">
    <source>
        <dbReference type="PROSITE" id="PS50191"/>
    </source>
</evidence>
<dbReference type="PROSITE" id="PS50191">
    <property type="entry name" value="CRAL_TRIO"/>
    <property type="match status" value="1"/>
</dbReference>
<gene>
    <name evidence="2" type="ORF">MAR_026498</name>
</gene>
<dbReference type="Gene3D" id="1.10.8.20">
    <property type="entry name" value="N-terminal domain of phosphatidylinositol transfer protein sec14p"/>
    <property type="match status" value="1"/>
</dbReference>
<proteinExistence type="predicted"/>
<sequence>MGDGCAYTCGLDGASEQKAARELNEEPRERLGALTAFREWALQQRWLKTPTDVRYLLGFLRARKFSQLGARELLENYWTVRTKYADWYKDLDPADNHVQDIIKQGVYIPLPGRDKQGRKLVIVRLGSMDPKGKRNTFDDVMRANLALFDYILLDENIQVNGLVFIIDLTGFSRHHFVSTGVENTRKCMIVTQKALPGRIKELHYYNTGPVFESIFNMIRPMMSEKLRNRVHVHGQNLSTVYGRIDQTLLPEEYLPDDYEGTCAGSIQDICNNLAEEMRQPQARDFIRDLHSGKYGVDLALKPDTVEPQASFRKLNVS</sequence>
<dbReference type="InterPro" id="IPR001251">
    <property type="entry name" value="CRAL-TRIO_dom"/>
</dbReference>
<evidence type="ECO:0000313" key="3">
    <source>
        <dbReference type="Proteomes" id="UP001164746"/>
    </source>
</evidence>
<dbReference type="InterPro" id="IPR011074">
    <property type="entry name" value="CRAL/TRIO_N_dom"/>
</dbReference>
<reference evidence="2" key="1">
    <citation type="submission" date="2022-11" db="EMBL/GenBank/DDBJ databases">
        <title>Centuries of genome instability and evolution in soft-shell clam transmissible cancer (bioRxiv).</title>
        <authorList>
            <person name="Hart S.F.M."/>
            <person name="Yonemitsu M.A."/>
            <person name="Giersch R.M."/>
            <person name="Beal B.F."/>
            <person name="Arriagada G."/>
            <person name="Davis B.W."/>
            <person name="Ostrander E.A."/>
            <person name="Goff S.P."/>
            <person name="Metzger M.J."/>
        </authorList>
    </citation>
    <scope>NUCLEOTIDE SEQUENCE</scope>
    <source>
        <strain evidence="2">MELC-2E11</strain>
        <tissue evidence="2">Siphon/mantle</tissue>
    </source>
</reference>
<accession>A0ABY7EQT9</accession>
<dbReference type="SUPFAM" id="SSF46938">
    <property type="entry name" value="CRAL/TRIO N-terminal domain"/>
    <property type="match status" value="1"/>
</dbReference>
<organism evidence="2 3">
    <name type="scientific">Mya arenaria</name>
    <name type="common">Soft-shell clam</name>
    <dbReference type="NCBI Taxonomy" id="6604"/>
    <lineage>
        <taxon>Eukaryota</taxon>
        <taxon>Metazoa</taxon>
        <taxon>Spiralia</taxon>
        <taxon>Lophotrochozoa</taxon>
        <taxon>Mollusca</taxon>
        <taxon>Bivalvia</taxon>
        <taxon>Autobranchia</taxon>
        <taxon>Heteroconchia</taxon>
        <taxon>Euheterodonta</taxon>
        <taxon>Imparidentia</taxon>
        <taxon>Neoheterodontei</taxon>
        <taxon>Myida</taxon>
        <taxon>Myoidea</taxon>
        <taxon>Myidae</taxon>
        <taxon>Mya</taxon>
    </lineage>
</organism>
<dbReference type="PANTHER" id="PTHR10174:SF130">
    <property type="entry name" value="ALPHA-TOCOPHEROL TRANSFER PROTEIN-LIKE"/>
    <property type="match status" value="1"/>
</dbReference>
<name>A0ABY7EQT9_MYAAR</name>
<dbReference type="SMART" id="SM01100">
    <property type="entry name" value="CRAL_TRIO_N"/>
    <property type="match status" value="1"/>
</dbReference>
<dbReference type="Proteomes" id="UP001164746">
    <property type="component" value="Chromosome 8"/>
</dbReference>
<dbReference type="PANTHER" id="PTHR10174">
    <property type="entry name" value="ALPHA-TOCOPHEROL TRANSFER PROTEIN-RELATED"/>
    <property type="match status" value="1"/>
</dbReference>
<evidence type="ECO:0000313" key="2">
    <source>
        <dbReference type="EMBL" id="WAR12318.1"/>
    </source>
</evidence>
<dbReference type="InterPro" id="IPR036865">
    <property type="entry name" value="CRAL-TRIO_dom_sf"/>
</dbReference>
<feature type="domain" description="CRAL-TRIO" evidence="1">
    <location>
        <begin position="98"/>
        <end position="266"/>
    </location>
</feature>
<dbReference type="Pfam" id="PF00650">
    <property type="entry name" value="CRAL_TRIO"/>
    <property type="match status" value="1"/>
</dbReference>
<dbReference type="CDD" id="cd00170">
    <property type="entry name" value="SEC14"/>
    <property type="match status" value="1"/>
</dbReference>